<evidence type="ECO:0000313" key="7">
    <source>
        <dbReference type="EMBL" id="KAF6029586.1"/>
    </source>
</evidence>
<evidence type="ECO:0000256" key="1">
    <source>
        <dbReference type="ARBA" id="ARBA00004141"/>
    </source>
</evidence>
<feature type="transmembrane region" description="Helical" evidence="5">
    <location>
        <begin position="319"/>
        <end position="340"/>
    </location>
</feature>
<feature type="transmembrane region" description="Helical" evidence="5">
    <location>
        <begin position="159"/>
        <end position="177"/>
    </location>
</feature>
<gene>
    <name evidence="7" type="ORF">EB796_012155</name>
</gene>
<evidence type="ECO:0000259" key="6">
    <source>
        <dbReference type="PROSITE" id="PS50850"/>
    </source>
</evidence>
<keyword evidence="2 5" id="KW-0812">Transmembrane</keyword>
<feature type="transmembrane region" description="Helical" evidence="5">
    <location>
        <begin position="243"/>
        <end position="262"/>
    </location>
</feature>
<dbReference type="CDD" id="cd17317">
    <property type="entry name" value="MFS_SLC22"/>
    <property type="match status" value="1"/>
</dbReference>
<dbReference type="PANTHER" id="PTHR24064">
    <property type="entry name" value="SOLUTE CARRIER FAMILY 22 MEMBER"/>
    <property type="match status" value="1"/>
</dbReference>
<feature type="transmembrane region" description="Helical" evidence="5">
    <location>
        <begin position="352"/>
        <end position="374"/>
    </location>
</feature>
<evidence type="ECO:0000256" key="3">
    <source>
        <dbReference type="ARBA" id="ARBA00022989"/>
    </source>
</evidence>
<dbReference type="PROSITE" id="PS00216">
    <property type="entry name" value="SUGAR_TRANSPORT_1"/>
    <property type="match status" value="1"/>
</dbReference>
<proteinExistence type="predicted"/>
<comment type="subcellular location">
    <subcellularLocation>
        <location evidence="1">Membrane</location>
        <topology evidence="1">Multi-pass membrane protein</topology>
    </subcellularLocation>
</comment>
<dbReference type="InterPro" id="IPR036259">
    <property type="entry name" value="MFS_trans_sf"/>
</dbReference>
<dbReference type="EMBL" id="VXIV02001809">
    <property type="protein sequence ID" value="KAF6029586.1"/>
    <property type="molecule type" value="Genomic_DNA"/>
</dbReference>
<protein>
    <recommendedName>
        <fullName evidence="6">Major facilitator superfamily (MFS) profile domain-containing protein</fullName>
    </recommendedName>
</protein>
<keyword evidence="3 5" id="KW-1133">Transmembrane helix</keyword>
<dbReference type="PROSITE" id="PS50850">
    <property type="entry name" value="MFS"/>
    <property type="match status" value="1"/>
</dbReference>
<dbReference type="InterPro" id="IPR005829">
    <property type="entry name" value="Sugar_transporter_CS"/>
</dbReference>
<keyword evidence="4 5" id="KW-0472">Membrane</keyword>
<feature type="transmembrane region" description="Helical" evidence="5">
    <location>
        <begin position="215"/>
        <end position="237"/>
    </location>
</feature>
<dbReference type="SUPFAM" id="SSF103473">
    <property type="entry name" value="MFS general substrate transporter"/>
    <property type="match status" value="1"/>
</dbReference>
<evidence type="ECO:0000256" key="4">
    <source>
        <dbReference type="ARBA" id="ARBA00023136"/>
    </source>
</evidence>
<name>A0A7J7JW52_BUGNE</name>
<feature type="transmembrane region" description="Helical" evidence="5">
    <location>
        <begin position="183"/>
        <end position="203"/>
    </location>
</feature>
<keyword evidence="8" id="KW-1185">Reference proteome</keyword>
<evidence type="ECO:0000256" key="2">
    <source>
        <dbReference type="ARBA" id="ARBA00022692"/>
    </source>
</evidence>
<comment type="caution">
    <text evidence="7">The sequence shown here is derived from an EMBL/GenBank/DDBJ whole genome shotgun (WGS) entry which is preliminary data.</text>
</comment>
<feature type="transmembrane region" description="Helical" evidence="5">
    <location>
        <begin position="446"/>
        <end position="466"/>
    </location>
</feature>
<dbReference type="InterPro" id="IPR020846">
    <property type="entry name" value="MFS_dom"/>
</dbReference>
<feature type="transmembrane region" description="Helical" evidence="5">
    <location>
        <begin position="381"/>
        <end position="400"/>
    </location>
</feature>
<sequence>MQFDDILKTVGEFGKYQKTKYFLICLFGILAAFYALISVFSLYTPGHRCALADSVFNGTDTWESQSPEHLQLIEKYIPTDESGKFSKCEIFNSEGNKTECDRWVYDETERKSTVVTDLNLVCGNTFKATASSSMFMFGNLAGSMLSGIISDFLGRRKTLLIGITGSAVTSIAMSFAPEYYSFTILRFFCGVFSMTLYLTGFILGMEMIGPQHRLIVGIVINLFWATGFLLLIAIGYFIRTWKYLHLATSLPTLLFISYYWLLPESARWLLVKGRNAEAEQVILNVAKTNGKVIPTDMLSKIEEPKQVEKLSALKKAPRFLCRTLVVFFNWFVISITYYGLSFNSGNLPGSLYVNLTISAVAEVIGYFLCFLCFVSGRKATHVVAMIIGGLAIISSVPVLYLFQGSEDQKNIIFIVLNNIGKVGITIGFAVIYFWSAEIFPTVLRNSLMGISSTFARVGSIFAPVIADLAKIVPSKHSSMLPPLIFGIFTISAGLLSFILPETTDKVLPETIAEANVFPKKLENKENEMMDKTKEYFESTKI</sequence>
<feature type="transmembrane region" description="Helical" evidence="5">
    <location>
        <begin position="478"/>
        <end position="499"/>
    </location>
</feature>
<feature type="domain" description="Major facilitator superfamily (MFS) profile" evidence="6">
    <location>
        <begin position="24"/>
        <end position="504"/>
    </location>
</feature>
<dbReference type="Gene3D" id="1.20.1250.20">
    <property type="entry name" value="MFS general substrate transporter like domains"/>
    <property type="match status" value="1"/>
</dbReference>
<evidence type="ECO:0000313" key="8">
    <source>
        <dbReference type="Proteomes" id="UP000593567"/>
    </source>
</evidence>
<feature type="transmembrane region" description="Helical" evidence="5">
    <location>
        <begin position="134"/>
        <end position="152"/>
    </location>
</feature>
<reference evidence="7" key="1">
    <citation type="submission" date="2020-06" db="EMBL/GenBank/DDBJ databases">
        <title>Draft genome of Bugula neritina, a colonial animal packing powerful symbionts and potential medicines.</title>
        <authorList>
            <person name="Rayko M."/>
        </authorList>
    </citation>
    <scope>NUCLEOTIDE SEQUENCE [LARGE SCALE GENOMIC DNA]</scope>
    <source>
        <strain evidence="7">Kwan_BN1</strain>
    </source>
</reference>
<dbReference type="InterPro" id="IPR005828">
    <property type="entry name" value="MFS_sugar_transport-like"/>
</dbReference>
<feature type="transmembrane region" description="Helical" evidence="5">
    <location>
        <begin position="412"/>
        <end position="434"/>
    </location>
</feature>
<dbReference type="GO" id="GO:0022857">
    <property type="term" value="F:transmembrane transporter activity"/>
    <property type="evidence" value="ECO:0007669"/>
    <property type="project" value="InterPro"/>
</dbReference>
<accession>A0A7J7JW52</accession>
<dbReference type="AlphaFoldDB" id="A0A7J7JW52"/>
<organism evidence="7 8">
    <name type="scientific">Bugula neritina</name>
    <name type="common">Brown bryozoan</name>
    <name type="synonym">Sertularia neritina</name>
    <dbReference type="NCBI Taxonomy" id="10212"/>
    <lineage>
        <taxon>Eukaryota</taxon>
        <taxon>Metazoa</taxon>
        <taxon>Spiralia</taxon>
        <taxon>Lophotrochozoa</taxon>
        <taxon>Bryozoa</taxon>
        <taxon>Gymnolaemata</taxon>
        <taxon>Cheilostomatida</taxon>
        <taxon>Flustrina</taxon>
        <taxon>Buguloidea</taxon>
        <taxon>Bugulidae</taxon>
        <taxon>Bugula</taxon>
    </lineage>
</organism>
<feature type="transmembrane region" description="Helical" evidence="5">
    <location>
        <begin position="21"/>
        <end position="43"/>
    </location>
</feature>
<dbReference type="Proteomes" id="UP000593567">
    <property type="component" value="Unassembled WGS sequence"/>
</dbReference>
<dbReference type="OrthoDB" id="2544694at2759"/>
<evidence type="ECO:0000256" key="5">
    <source>
        <dbReference type="SAM" id="Phobius"/>
    </source>
</evidence>
<dbReference type="Pfam" id="PF00083">
    <property type="entry name" value="Sugar_tr"/>
    <property type="match status" value="1"/>
</dbReference>
<dbReference type="GO" id="GO:0016020">
    <property type="term" value="C:membrane"/>
    <property type="evidence" value="ECO:0007669"/>
    <property type="project" value="UniProtKB-SubCell"/>
</dbReference>